<organism evidence="1 2">
    <name type="scientific">Arabis nemorensis</name>
    <dbReference type="NCBI Taxonomy" id="586526"/>
    <lineage>
        <taxon>Eukaryota</taxon>
        <taxon>Viridiplantae</taxon>
        <taxon>Streptophyta</taxon>
        <taxon>Embryophyta</taxon>
        <taxon>Tracheophyta</taxon>
        <taxon>Spermatophyta</taxon>
        <taxon>Magnoliopsida</taxon>
        <taxon>eudicotyledons</taxon>
        <taxon>Gunneridae</taxon>
        <taxon>Pentapetalae</taxon>
        <taxon>rosids</taxon>
        <taxon>malvids</taxon>
        <taxon>Brassicales</taxon>
        <taxon>Brassicaceae</taxon>
        <taxon>Arabideae</taxon>
        <taxon>Arabis</taxon>
    </lineage>
</organism>
<proteinExistence type="predicted"/>
<dbReference type="AlphaFoldDB" id="A0A565AU55"/>
<name>A0A565AU55_9BRAS</name>
<reference evidence="1" key="1">
    <citation type="submission" date="2019-07" db="EMBL/GenBank/DDBJ databases">
        <authorList>
            <person name="Dittberner H."/>
        </authorList>
    </citation>
    <scope>NUCLEOTIDE SEQUENCE [LARGE SCALE GENOMIC DNA]</scope>
</reference>
<protein>
    <submittedName>
        <fullName evidence="1">Uncharacterized protein</fullName>
    </submittedName>
</protein>
<keyword evidence="2" id="KW-1185">Reference proteome</keyword>
<dbReference type="EMBL" id="CABITT030000001">
    <property type="protein sequence ID" value="VVA92882.1"/>
    <property type="molecule type" value="Genomic_DNA"/>
</dbReference>
<evidence type="ECO:0000313" key="1">
    <source>
        <dbReference type="EMBL" id="VVA92882.1"/>
    </source>
</evidence>
<sequence>MVQQVSSLSDLTLCPIPTTLSDRGDDFIMVLWGGSADMGSWEIMFREKKQFGDREDNDITLETTAMETTMEKMASRR</sequence>
<evidence type="ECO:0000313" key="2">
    <source>
        <dbReference type="Proteomes" id="UP000489600"/>
    </source>
</evidence>
<dbReference type="Proteomes" id="UP000489600">
    <property type="component" value="Unassembled WGS sequence"/>
</dbReference>
<gene>
    <name evidence="1" type="ORF">ANE_LOCUS3327</name>
</gene>
<accession>A0A565AU55</accession>
<comment type="caution">
    <text evidence="1">The sequence shown here is derived from an EMBL/GenBank/DDBJ whole genome shotgun (WGS) entry which is preliminary data.</text>
</comment>